<accession>A0A432W891</accession>
<evidence type="ECO:0000259" key="4">
    <source>
        <dbReference type="PROSITE" id="PS50887"/>
    </source>
</evidence>
<feature type="domain" description="GGDEF" evidence="4">
    <location>
        <begin position="812"/>
        <end position="945"/>
    </location>
</feature>
<dbReference type="Proteomes" id="UP000288293">
    <property type="component" value="Unassembled WGS sequence"/>
</dbReference>
<dbReference type="SUPFAM" id="SSF55073">
    <property type="entry name" value="Nucleotide cyclase"/>
    <property type="match status" value="1"/>
</dbReference>
<dbReference type="InterPro" id="IPR001638">
    <property type="entry name" value="Solute-binding_3/MltF_N"/>
</dbReference>
<name>A0A432W891_9GAMM</name>
<dbReference type="PANTHER" id="PTHR46663:SF2">
    <property type="entry name" value="GGDEF DOMAIN-CONTAINING PROTEIN"/>
    <property type="match status" value="1"/>
</dbReference>
<dbReference type="SMART" id="SM00267">
    <property type="entry name" value="GGDEF"/>
    <property type="match status" value="1"/>
</dbReference>
<keyword evidence="2" id="KW-1133">Transmembrane helix</keyword>
<gene>
    <name evidence="5" type="ORF">CWE09_06435</name>
</gene>
<protein>
    <recommendedName>
        <fullName evidence="4">GGDEF domain-containing protein</fullName>
    </recommendedName>
</protein>
<dbReference type="Pfam" id="PF00497">
    <property type="entry name" value="SBP_bac_3"/>
    <property type="match status" value="1"/>
</dbReference>
<dbReference type="Pfam" id="PF00990">
    <property type="entry name" value="GGDEF"/>
    <property type="match status" value="1"/>
</dbReference>
<dbReference type="FunFam" id="3.30.70.270:FF:000001">
    <property type="entry name" value="Diguanylate cyclase domain protein"/>
    <property type="match status" value="1"/>
</dbReference>
<dbReference type="NCBIfam" id="TIGR00254">
    <property type="entry name" value="GGDEF"/>
    <property type="match status" value="1"/>
</dbReference>
<dbReference type="InterPro" id="IPR029787">
    <property type="entry name" value="Nucleotide_cyclase"/>
</dbReference>
<dbReference type="PROSITE" id="PS50887">
    <property type="entry name" value="GGDEF"/>
    <property type="match status" value="1"/>
</dbReference>
<dbReference type="GO" id="GO:0003824">
    <property type="term" value="F:catalytic activity"/>
    <property type="evidence" value="ECO:0007669"/>
    <property type="project" value="UniProtKB-ARBA"/>
</dbReference>
<dbReference type="InterPro" id="IPR052163">
    <property type="entry name" value="DGC-Regulatory_Protein"/>
</dbReference>
<feature type="signal peptide" evidence="3">
    <location>
        <begin position="1"/>
        <end position="23"/>
    </location>
</feature>
<evidence type="ECO:0000256" key="3">
    <source>
        <dbReference type="SAM" id="SignalP"/>
    </source>
</evidence>
<dbReference type="SMART" id="SM00062">
    <property type="entry name" value="PBPb"/>
    <property type="match status" value="2"/>
</dbReference>
<comment type="cofactor">
    <cofactor evidence="1">
        <name>Mg(2+)</name>
        <dbReference type="ChEBI" id="CHEBI:18420"/>
    </cofactor>
</comment>
<dbReference type="Gene3D" id="3.40.190.10">
    <property type="entry name" value="Periplasmic binding protein-like II"/>
    <property type="match status" value="6"/>
</dbReference>
<evidence type="ECO:0000313" key="5">
    <source>
        <dbReference type="EMBL" id="RUO26343.1"/>
    </source>
</evidence>
<keyword evidence="2" id="KW-0472">Membrane</keyword>
<evidence type="ECO:0000256" key="1">
    <source>
        <dbReference type="ARBA" id="ARBA00001946"/>
    </source>
</evidence>
<dbReference type="PANTHER" id="PTHR46663">
    <property type="entry name" value="DIGUANYLATE CYCLASE DGCT-RELATED"/>
    <property type="match status" value="1"/>
</dbReference>
<dbReference type="OrthoDB" id="9180959at2"/>
<feature type="chain" id="PRO_5019041655" description="GGDEF domain-containing protein" evidence="3">
    <location>
        <begin position="24"/>
        <end position="950"/>
    </location>
</feature>
<dbReference type="RefSeq" id="WP_126803153.1">
    <property type="nucleotide sequence ID" value="NZ_PIPL01000001.1"/>
</dbReference>
<evidence type="ECO:0000256" key="2">
    <source>
        <dbReference type="SAM" id="Phobius"/>
    </source>
</evidence>
<dbReference type="CDD" id="cd01007">
    <property type="entry name" value="PBP2_BvgS_HisK_like"/>
    <property type="match status" value="1"/>
</dbReference>
<dbReference type="CDD" id="cd01949">
    <property type="entry name" value="GGDEF"/>
    <property type="match status" value="1"/>
</dbReference>
<comment type="caution">
    <text evidence="5">The sequence shown here is derived from an EMBL/GenBank/DDBJ whole genome shotgun (WGS) entry which is preliminary data.</text>
</comment>
<organism evidence="5 6">
    <name type="scientific">Aliidiomarina minuta</name>
    <dbReference type="NCBI Taxonomy" id="880057"/>
    <lineage>
        <taxon>Bacteria</taxon>
        <taxon>Pseudomonadati</taxon>
        <taxon>Pseudomonadota</taxon>
        <taxon>Gammaproteobacteria</taxon>
        <taxon>Alteromonadales</taxon>
        <taxon>Idiomarinaceae</taxon>
        <taxon>Aliidiomarina</taxon>
    </lineage>
</organism>
<dbReference type="AlphaFoldDB" id="A0A432W891"/>
<dbReference type="SUPFAM" id="SSF53850">
    <property type="entry name" value="Periplasmic binding protein-like II"/>
    <property type="match status" value="3"/>
</dbReference>
<keyword evidence="6" id="KW-1185">Reference proteome</keyword>
<dbReference type="Gene3D" id="3.30.70.270">
    <property type="match status" value="1"/>
</dbReference>
<reference evidence="5 6" key="1">
    <citation type="journal article" date="2011" name="Front. Microbiol.">
        <title>Genomic signatures of strain selection and enhancement in Bacillus atrophaeus var. globigii, a historical biowarfare simulant.</title>
        <authorList>
            <person name="Gibbons H.S."/>
            <person name="Broomall S.M."/>
            <person name="McNew L.A."/>
            <person name="Daligault H."/>
            <person name="Chapman C."/>
            <person name="Bruce D."/>
            <person name="Karavis M."/>
            <person name="Krepps M."/>
            <person name="McGregor P.A."/>
            <person name="Hong C."/>
            <person name="Park K.H."/>
            <person name="Akmal A."/>
            <person name="Feldman A."/>
            <person name="Lin J.S."/>
            <person name="Chang W.E."/>
            <person name="Higgs B.W."/>
            <person name="Demirev P."/>
            <person name="Lindquist J."/>
            <person name="Liem A."/>
            <person name="Fochler E."/>
            <person name="Read T.D."/>
            <person name="Tapia R."/>
            <person name="Johnson S."/>
            <person name="Bishop-Lilly K.A."/>
            <person name="Detter C."/>
            <person name="Han C."/>
            <person name="Sozhamannan S."/>
            <person name="Rosenzweig C.N."/>
            <person name="Skowronski E.W."/>
        </authorList>
    </citation>
    <scope>NUCLEOTIDE SEQUENCE [LARGE SCALE GENOMIC DNA]</scope>
    <source>
        <strain evidence="5 6">MLST1</strain>
    </source>
</reference>
<evidence type="ECO:0000313" key="6">
    <source>
        <dbReference type="Proteomes" id="UP000288293"/>
    </source>
</evidence>
<dbReference type="EMBL" id="PIPL01000001">
    <property type="protein sequence ID" value="RUO26343.1"/>
    <property type="molecule type" value="Genomic_DNA"/>
</dbReference>
<dbReference type="InterPro" id="IPR043128">
    <property type="entry name" value="Rev_trsase/Diguanyl_cyclase"/>
</dbReference>
<sequence length="950" mass="107209">MMQKLLPGLLLCTLLVMSLAVQANSDRHAISEATDAAVLKVVLNDQQPPLAYAGSIEHEANGFLVDLWRAFGEAEDIDVEFIFQSHEQALALVAQGEADVYGGVTAGLTNSLATGPTLAEYKYYLWLHQSVPLFPTPDQATAWVIGVVADSPDQRWLELHYPNLRLRTYDNVHALFDAALNNQIRVFLFNEYLDPRFANVSQLMRQYPIYRRVEAGENRITVALQPAREDLLDRLSRLPLMETEALKKGMVARDLKDDSVLRLSAPDDAWPLSATNNEGEPEGLLIDLWRAWSEVTDIPIQFVPMNNRLGYLNVKDGESDVMLAATEMGMDEFGLTSVIEYYNTPLLVYADPEQTSAERLSELADSVTLGMVASHQRQRDILQQLAPQISILPFNSLQDVEEAILERQIQGFVGPALITARKRQSSSVIDNLRTFATPQLPLPVYVATMGDAALAERIEDGFAMIPWQQKVRIEERWVGDENLQYYPYLPRRVVLQSGERQWLEGLGALRVGLPADSAPIIMQDEQGRVVGLDSDIMRLIEQRTPLLIDWKPCGDWQRCLDALRDREIDVLPFLSDTEERREYVNFSDVYWETPWAIASRENAALSVDSLSELSGYRIAMVASYSLMAQLKQVEDIDVVAVDTPEEGLTVVLEGAADGYIDSLPLLIERIREQRTGNIAISLLRDEPGDQVTFGVRSDWPQLVPVLNRAIETITEAERSAINERWFDYQFDEGISAEQVRKWSLRAGIAVFFVILVFLVWNSRLRREIERRKEVEEKIKYLAKHDDLTQLPNRSLLTDRLQQAVHLHHRHKLRFAVMFLDLDGFKEVNDREGHDAGDRLLVEIAQRLQGALRKNDTVSRFGGDEFVVVLTELDDVEQALAVAGKLIAEVTEPYDLDGVTAEVTVSIGIAMYPDDADQADVLLRLADKAMYQVKREGKNDVQLAASMTPER</sequence>
<dbReference type="InterPro" id="IPR000160">
    <property type="entry name" value="GGDEF_dom"/>
</dbReference>
<proteinExistence type="predicted"/>
<keyword evidence="2" id="KW-0812">Transmembrane</keyword>
<feature type="transmembrane region" description="Helical" evidence="2">
    <location>
        <begin position="742"/>
        <end position="762"/>
    </location>
</feature>
<keyword evidence="3" id="KW-0732">Signal</keyword>